<organism evidence="1 2">
    <name type="scientific">Clostridium nitritogenes</name>
    <dbReference type="NCBI Taxonomy" id="83340"/>
    <lineage>
        <taxon>Bacteria</taxon>
        <taxon>Bacillati</taxon>
        <taxon>Bacillota</taxon>
        <taxon>Clostridia</taxon>
        <taxon>Eubacteriales</taxon>
        <taxon>Clostridiaceae</taxon>
        <taxon>Clostridium</taxon>
    </lineage>
</organism>
<reference evidence="1 2" key="1">
    <citation type="journal article" date="2019" name="Int. J. Syst. Evol. Microbiol.">
        <title>The Global Catalogue of Microorganisms (GCM) 10K type strain sequencing project: providing services to taxonomists for standard genome sequencing and annotation.</title>
        <authorList>
            <consortium name="The Broad Institute Genomics Platform"/>
            <consortium name="The Broad Institute Genome Sequencing Center for Infectious Disease"/>
            <person name="Wu L."/>
            <person name="Ma J."/>
        </authorList>
    </citation>
    <scope>NUCLEOTIDE SEQUENCE [LARGE SCALE GENOMIC DNA]</scope>
    <source>
        <strain evidence="1 2">JCM 6485</strain>
    </source>
</reference>
<dbReference type="Proteomes" id="UP001501764">
    <property type="component" value="Unassembled WGS sequence"/>
</dbReference>
<gene>
    <name evidence="1" type="ORF">GCM10008916_12710</name>
</gene>
<protein>
    <recommendedName>
        <fullName evidence="3">Phage protein</fullName>
    </recommendedName>
</protein>
<keyword evidence="2" id="KW-1185">Reference proteome</keyword>
<name>A0ABN1LLX0_9CLOT</name>
<evidence type="ECO:0000313" key="2">
    <source>
        <dbReference type="Proteomes" id="UP001501764"/>
    </source>
</evidence>
<evidence type="ECO:0000313" key="1">
    <source>
        <dbReference type="EMBL" id="GAA0857747.1"/>
    </source>
</evidence>
<evidence type="ECO:0008006" key="3">
    <source>
        <dbReference type="Google" id="ProtNLM"/>
    </source>
</evidence>
<accession>A0ABN1LLX0</accession>
<dbReference type="RefSeq" id="WP_346025936.1">
    <property type="nucleotide sequence ID" value="NZ_BAAACO010000001.1"/>
</dbReference>
<dbReference type="EMBL" id="BAAACO010000001">
    <property type="protein sequence ID" value="GAA0857747.1"/>
    <property type="molecule type" value="Genomic_DNA"/>
</dbReference>
<sequence length="120" mass="14299">MRKEEILTALNGLNMQLNLLIDRVKKMEDPLILSEEEQIRKDAYARNVIKKFVTENGCTLDKALQQELFNKSIFCNWRKISLVKLMRELNINFSYIQDESKDWKDIIIKEFIDEEKNKTS</sequence>
<proteinExistence type="predicted"/>
<comment type="caution">
    <text evidence="1">The sequence shown here is derived from an EMBL/GenBank/DDBJ whole genome shotgun (WGS) entry which is preliminary data.</text>
</comment>